<evidence type="ECO:0000313" key="2">
    <source>
        <dbReference type="EMBL" id="MCL7039371.1"/>
    </source>
</evidence>
<sequence>MAATKTLSLLGFLLITLIALQSLNVSATLHYCVDSRNFGWYTYPLVPPETSCAGSLTRWRYSPTDDVHGDCIPWCMNQQDVGIKCAQMDSDENGKVYCGCYPDCDPRDDDSLPGGY</sequence>
<keyword evidence="1" id="KW-0732">Signal</keyword>
<proteinExistence type="predicted"/>
<feature type="chain" id="PRO_5041391390" evidence="1">
    <location>
        <begin position="28"/>
        <end position="116"/>
    </location>
</feature>
<keyword evidence="3" id="KW-1185">Reference proteome</keyword>
<accession>A0AA41VDS5</accession>
<name>A0AA41VDS5_PAPNU</name>
<feature type="signal peptide" evidence="1">
    <location>
        <begin position="1"/>
        <end position="27"/>
    </location>
</feature>
<comment type="caution">
    <text evidence="2">The sequence shown here is derived from an EMBL/GenBank/DDBJ whole genome shotgun (WGS) entry which is preliminary data.</text>
</comment>
<dbReference type="EMBL" id="JAJJMA010200508">
    <property type="protein sequence ID" value="MCL7039371.1"/>
    <property type="molecule type" value="Genomic_DNA"/>
</dbReference>
<gene>
    <name evidence="2" type="ORF">MKW94_009405</name>
</gene>
<dbReference type="AlphaFoldDB" id="A0AA41VDS5"/>
<organism evidence="2 3">
    <name type="scientific">Papaver nudicaule</name>
    <name type="common">Iceland poppy</name>
    <dbReference type="NCBI Taxonomy" id="74823"/>
    <lineage>
        <taxon>Eukaryota</taxon>
        <taxon>Viridiplantae</taxon>
        <taxon>Streptophyta</taxon>
        <taxon>Embryophyta</taxon>
        <taxon>Tracheophyta</taxon>
        <taxon>Spermatophyta</taxon>
        <taxon>Magnoliopsida</taxon>
        <taxon>Ranunculales</taxon>
        <taxon>Papaveraceae</taxon>
        <taxon>Papaveroideae</taxon>
        <taxon>Papaver</taxon>
    </lineage>
</organism>
<reference evidence="2" key="1">
    <citation type="submission" date="2022-03" db="EMBL/GenBank/DDBJ databases">
        <title>A functionally conserved STORR gene fusion in Papaver species that diverged 16.8 million years ago.</title>
        <authorList>
            <person name="Catania T."/>
        </authorList>
    </citation>
    <scope>NUCLEOTIDE SEQUENCE</scope>
    <source>
        <strain evidence="2">S-191538</strain>
    </source>
</reference>
<evidence type="ECO:0000256" key="1">
    <source>
        <dbReference type="SAM" id="SignalP"/>
    </source>
</evidence>
<dbReference type="Proteomes" id="UP001177140">
    <property type="component" value="Unassembled WGS sequence"/>
</dbReference>
<evidence type="ECO:0000313" key="3">
    <source>
        <dbReference type="Proteomes" id="UP001177140"/>
    </source>
</evidence>
<protein>
    <submittedName>
        <fullName evidence="2">Uncharacterized protein</fullName>
    </submittedName>
</protein>